<reference evidence="4 5" key="1">
    <citation type="submission" date="2014-11" db="EMBL/GenBank/DDBJ databases">
        <authorList>
            <person name="Zhu J."/>
            <person name="Qi W."/>
            <person name="Song R."/>
        </authorList>
    </citation>
    <scope>NUCLEOTIDE SEQUENCE [LARGE SCALE GENOMIC DNA]</scope>
</reference>
<dbReference type="InterPro" id="IPR013517">
    <property type="entry name" value="FG-GAP"/>
</dbReference>
<organism evidence="4 5">
    <name type="scientific">Vitrella brassicaformis (strain CCMP3155)</name>
    <dbReference type="NCBI Taxonomy" id="1169540"/>
    <lineage>
        <taxon>Eukaryota</taxon>
        <taxon>Sar</taxon>
        <taxon>Alveolata</taxon>
        <taxon>Colpodellida</taxon>
        <taxon>Vitrellaceae</taxon>
        <taxon>Vitrella</taxon>
    </lineage>
</organism>
<dbReference type="AlphaFoldDB" id="A0A0G4GL18"/>
<feature type="chain" id="PRO_5005190164" description="ASPIC/UnbV domain-containing protein" evidence="2">
    <location>
        <begin position="21"/>
        <end position="675"/>
    </location>
</feature>
<protein>
    <recommendedName>
        <fullName evidence="3">ASPIC/UnbV domain-containing protein</fullName>
    </recommendedName>
</protein>
<dbReference type="EMBL" id="CDMY01000704">
    <property type="protein sequence ID" value="CEM30718.1"/>
    <property type="molecule type" value="Genomic_DNA"/>
</dbReference>
<feature type="domain" description="ASPIC/UnbV" evidence="3">
    <location>
        <begin position="596"/>
        <end position="662"/>
    </location>
</feature>
<evidence type="ECO:0000259" key="3">
    <source>
        <dbReference type="Pfam" id="PF07593"/>
    </source>
</evidence>
<dbReference type="InterPro" id="IPR028994">
    <property type="entry name" value="Integrin_alpha_N"/>
</dbReference>
<dbReference type="VEuPathDB" id="CryptoDB:Vbra_1265"/>
<keyword evidence="5" id="KW-1185">Reference proteome</keyword>
<proteinExistence type="predicted"/>
<dbReference type="InParanoid" id="A0A0G4GL18"/>
<dbReference type="OrthoDB" id="10022113at2759"/>
<dbReference type="PANTHER" id="PTHR16026">
    <property type="entry name" value="CARTILAGE ACIDIC PROTEIN 1"/>
    <property type="match status" value="1"/>
</dbReference>
<dbReference type="Gene3D" id="2.130.10.130">
    <property type="entry name" value="Integrin alpha, N-terminal"/>
    <property type="match status" value="2"/>
</dbReference>
<sequence length="675" mass="73672">MKSCVSFLVLVVLFGAPSAASSTMEAGDENGTTPNIDLQLFDDVTEAAGLTSIKALYVSWGSSWGDMDGDGDPDLWVSNHYSRPVLYENLGDGTFRNVRKQRLGKMYGDLHTASWVDFDNDGDQDLVVLHGGRRATGKEDNQVFVNDGSGHFSERAEQLGLTHGWARGRAPLWFDSNDDGRLDVLFTALLRPDGRDYTRFFRQKTDGTFVPDESAGYDTPKSPVTMAYLTDVNGDQKLDVVEASYWRFPIAVFDTMDPTAAQRMKPPFLAKPVKDVAFADLNGDAFIDAIVPPYVRRNIVIQRNESRVEFHMPSVAEEIGIDVRTEGALTIQFQWKQRVLIGSNGYPKTFGNLDPEFNRHYRLLGGITNAEDVFSLDPADAKNQGIARHTPGVDNGIYIGYFPSEGTWRVLNSGNPSRRISGILSSSQKITSLGRIGFSSHPKGGARIFIWNPKESRYDEKTYKSGLSAAGDFGSESIVAGDFDNDCDVDFYVVTTTTLENTPNRLYLNDGTGNFVLSPNAGGAAGTSTGIGDAVTAADYDCDGALDMFVANGGGTGRNRVAFKVGEGKDQLFRNRGNSNGWLEIDLEGTASNRDGIGATVFVEVGGKTQVRERGNGMHSRSQDHARLHFGLGTANSVDRLTVRWPSGQIDVIKNIAANRAIRVKEGGTIHTVCE</sequence>
<evidence type="ECO:0000313" key="5">
    <source>
        <dbReference type="Proteomes" id="UP000041254"/>
    </source>
</evidence>
<dbReference type="InterPro" id="IPR027039">
    <property type="entry name" value="Crtac1"/>
</dbReference>
<evidence type="ECO:0000313" key="4">
    <source>
        <dbReference type="EMBL" id="CEM30718.1"/>
    </source>
</evidence>
<name>A0A0G4GL18_VITBC</name>
<accession>A0A0G4GL18</accession>
<gene>
    <name evidence="4" type="ORF">Vbra_1265</name>
</gene>
<evidence type="ECO:0000256" key="1">
    <source>
        <dbReference type="ARBA" id="ARBA00022729"/>
    </source>
</evidence>
<dbReference type="SUPFAM" id="SSF69318">
    <property type="entry name" value="Integrin alpha N-terminal domain"/>
    <property type="match status" value="2"/>
</dbReference>
<dbReference type="Proteomes" id="UP000041254">
    <property type="component" value="Unassembled WGS sequence"/>
</dbReference>
<evidence type="ECO:0000256" key="2">
    <source>
        <dbReference type="SAM" id="SignalP"/>
    </source>
</evidence>
<dbReference type="PANTHER" id="PTHR16026:SF0">
    <property type="entry name" value="CARTILAGE ACIDIC PROTEIN 1"/>
    <property type="match status" value="1"/>
</dbReference>
<keyword evidence="1 2" id="KW-0732">Signal</keyword>
<dbReference type="Pfam" id="PF13517">
    <property type="entry name" value="FG-GAP_3"/>
    <property type="match status" value="3"/>
</dbReference>
<feature type="signal peptide" evidence="2">
    <location>
        <begin position="1"/>
        <end position="20"/>
    </location>
</feature>
<dbReference type="OMA" id="IKLMCSK"/>
<dbReference type="Pfam" id="PF07593">
    <property type="entry name" value="UnbV_ASPIC"/>
    <property type="match status" value="1"/>
</dbReference>
<dbReference type="InterPro" id="IPR011519">
    <property type="entry name" value="UnbV_ASPIC"/>
</dbReference>